<gene>
    <name evidence="3" type="ORF">ABUE30_10310</name>
</gene>
<dbReference type="Proteomes" id="UP001629953">
    <property type="component" value="Unassembled WGS sequence"/>
</dbReference>
<comment type="caution">
    <text evidence="3">The sequence shown here is derived from an EMBL/GenBank/DDBJ whole genome shotgun (WGS) entry which is preliminary data.</text>
</comment>
<protein>
    <submittedName>
        <fullName evidence="3">Uncharacterized protein</fullName>
    </submittedName>
</protein>
<evidence type="ECO:0000313" key="3">
    <source>
        <dbReference type="EMBL" id="MFM2485447.1"/>
    </source>
</evidence>
<keyword evidence="2" id="KW-0732">Signal</keyword>
<name>A0ABW9G713_9GAMM</name>
<feature type="compositionally biased region" description="Polar residues" evidence="1">
    <location>
        <begin position="29"/>
        <end position="81"/>
    </location>
</feature>
<feature type="chain" id="PRO_5047032332" evidence="2">
    <location>
        <begin position="21"/>
        <end position="81"/>
    </location>
</feature>
<accession>A0ABW9G713</accession>
<dbReference type="RefSeq" id="WP_408623682.1">
    <property type="nucleotide sequence ID" value="NZ_JBEQCT010000004.1"/>
</dbReference>
<reference evidence="3 4" key="1">
    <citation type="journal article" date="2013" name="Int. J. Syst. Evol. Microbiol.">
        <title>Celerinatantimonas yamalensis sp. nov., a cold-adapted diazotrophic bacterium from a cold permafrost brine.</title>
        <authorList>
            <person name="Shcherbakova V."/>
            <person name="Chuvilskaya N."/>
            <person name="Rivkina E."/>
            <person name="Demidov N."/>
            <person name="Uchaeva V."/>
            <person name="Suetin S."/>
            <person name="Suzina N."/>
            <person name="Gilichinsky D."/>
        </authorList>
    </citation>
    <scope>NUCLEOTIDE SEQUENCE [LARGE SCALE GENOMIC DNA]</scope>
    <source>
        <strain evidence="3 4">C7</strain>
    </source>
</reference>
<dbReference type="PROSITE" id="PS51257">
    <property type="entry name" value="PROKAR_LIPOPROTEIN"/>
    <property type="match status" value="1"/>
</dbReference>
<organism evidence="3 4">
    <name type="scientific">Celerinatantimonas yamalensis</name>
    <dbReference type="NCBI Taxonomy" id="559956"/>
    <lineage>
        <taxon>Bacteria</taxon>
        <taxon>Pseudomonadati</taxon>
        <taxon>Pseudomonadota</taxon>
        <taxon>Gammaproteobacteria</taxon>
        <taxon>Celerinatantimonadaceae</taxon>
        <taxon>Celerinatantimonas</taxon>
    </lineage>
</organism>
<keyword evidence="4" id="KW-1185">Reference proteome</keyword>
<evidence type="ECO:0000256" key="1">
    <source>
        <dbReference type="SAM" id="MobiDB-lite"/>
    </source>
</evidence>
<feature type="region of interest" description="Disordered" evidence="1">
    <location>
        <begin position="23"/>
        <end position="81"/>
    </location>
</feature>
<evidence type="ECO:0000256" key="2">
    <source>
        <dbReference type="SAM" id="SignalP"/>
    </source>
</evidence>
<proteinExistence type="predicted"/>
<feature type="signal peptide" evidence="2">
    <location>
        <begin position="1"/>
        <end position="20"/>
    </location>
</feature>
<evidence type="ECO:0000313" key="4">
    <source>
        <dbReference type="Proteomes" id="UP001629953"/>
    </source>
</evidence>
<dbReference type="EMBL" id="JBEQCT010000004">
    <property type="protein sequence ID" value="MFM2485447.1"/>
    <property type="molecule type" value="Genomic_DNA"/>
</dbReference>
<sequence length="81" mass="8133">MNIKKLTLPLIVMAAAMSLAACNDDKADQPQSSTTAPSGQMNSTQDNSQNTVAPSSDSTTNGGANSTPMDSTNGSAPATSN</sequence>